<dbReference type="SMART" id="SM00320">
    <property type="entry name" value="WD40"/>
    <property type="match status" value="3"/>
</dbReference>
<feature type="compositionally biased region" description="Polar residues" evidence="1">
    <location>
        <begin position="51"/>
        <end position="65"/>
    </location>
</feature>
<feature type="region of interest" description="Disordered" evidence="1">
    <location>
        <begin position="1"/>
        <end position="166"/>
    </location>
</feature>
<feature type="compositionally biased region" description="Polar residues" evidence="1">
    <location>
        <begin position="131"/>
        <end position="140"/>
    </location>
</feature>
<comment type="caution">
    <text evidence="2">The sequence shown here is derived from an EMBL/GenBank/DDBJ whole genome shotgun (WGS) entry which is preliminary data.</text>
</comment>
<evidence type="ECO:0008006" key="4">
    <source>
        <dbReference type="Google" id="ProtNLM"/>
    </source>
</evidence>
<dbReference type="OrthoDB" id="1897642at2759"/>
<dbReference type="SUPFAM" id="SSF50978">
    <property type="entry name" value="WD40 repeat-like"/>
    <property type="match status" value="1"/>
</dbReference>
<evidence type="ECO:0000313" key="2">
    <source>
        <dbReference type="EMBL" id="KAJ1981230.1"/>
    </source>
</evidence>
<organism evidence="2 3">
    <name type="scientific">Dimargaris verticillata</name>
    <dbReference type="NCBI Taxonomy" id="2761393"/>
    <lineage>
        <taxon>Eukaryota</taxon>
        <taxon>Fungi</taxon>
        <taxon>Fungi incertae sedis</taxon>
        <taxon>Zoopagomycota</taxon>
        <taxon>Kickxellomycotina</taxon>
        <taxon>Dimargaritomycetes</taxon>
        <taxon>Dimargaritales</taxon>
        <taxon>Dimargaritaceae</taxon>
        <taxon>Dimargaris</taxon>
    </lineage>
</organism>
<dbReference type="PANTHER" id="PTHR47232:SF1">
    <property type="entry name" value="TRANSDUCIN FAMILY PROTEIN _ WD-40 REPEAT FAMILY PROTEIN"/>
    <property type="match status" value="1"/>
</dbReference>
<keyword evidence="3" id="KW-1185">Reference proteome</keyword>
<evidence type="ECO:0000256" key="1">
    <source>
        <dbReference type="SAM" id="MobiDB-lite"/>
    </source>
</evidence>
<name>A0A9W8ED54_9FUNG</name>
<protein>
    <recommendedName>
        <fullName evidence="4">WD40 repeat-like protein</fullName>
    </recommendedName>
</protein>
<dbReference type="InterPro" id="IPR001680">
    <property type="entry name" value="WD40_rpt"/>
</dbReference>
<feature type="region of interest" description="Disordered" evidence="1">
    <location>
        <begin position="252"/>
        <end position="385"/>
    </location>
</feature>
<dbReference type="Pfam" id="PF00400">
    <property type="entry name" value="WD40"/>
    <property type="match status" value="1"/>
</dbReference>
<accession>A0A9W8ED54</accession>
<reference evidence="2" key="1">
    <citation type="submission" date="2022-07" db="EMBL/GenBank/DDBJ databases">
        <title>Phylogenomic reconstructions and comparative analyses of Kickxellomycotina fungi.</title>
        <authorList>
            <person name="Reynolds N.K."/>
            <person name="Stajich J.E."/>
            <person name="Barry K."/>
            <person name="Grigoriev I.V."/>
            <person name="Crous P."/>
            <person name="Smith M.E."/>
        </authorList>
    </citation>
    <scope>NUCLEOTIDE SEQUENCE</scope>
    <source>
        <strain evidence="2">RSA 567</strain>
    </source>
</reference>
<feature type="compositionally biased region" description="Polar residues" evidence="1">
    <location>
        <begin position="1"/>
        <end position="35"/>
    </location>
</feature>
<feature type="compositionally biased region" description="Low complexity" evidence="1">
    <location>
        <begin position="323"/>
        <end position="340"/>
    </location>
</feature>
<gene>
    <name evidence="2" type="ORF">H4R34_002153</name>
</gene>
<dbReference type="Proteomes" id="UP001151582">
    <property type="component" value="Unassembled WGS sequence"/>
</dbReference>
<proteinExistence type="predicted"/>
<feature type="compositionally biased region" description="Polar residues" evidence="1">
    <location>
        <begin position="82"/>
        <end position="100"/>
    </location>
</feature>
<evidence type="ECO:0000313" key="3">
    <source>
        <dbReference type="Proteomes" id="UP001151582"/>
    </source>
</evidence>
<dbReference type="EMBL" id="JANBQB010000133">
    <property type="protein sequence ID" value="KAJ1981230.1"/>
    <property type="molecule type" value="Genomic_DNA"/>
</dbReference>
<sequence length="758" mass="83376">MNPFQAQGNTSGQQGPNDGSFSTLLPSSLFANSILQPRGSPEHRTAAPAEATSTVTSQPTYYTNDRSARKRQRTYDLDPPLENNSYNQPWLMGSNTTSVTPGPRPLETRQLSVHALPRRTQSPKLPDEPPLSTTETQQEYQLPPGSRLSSTSSEDVTESVKSEESKDNAIDSIALVGDCLALYANTPPLWIGSAQQAEAMKNEMAHVYQELNLAWQEHSHYTQQLQALHDTIQALTRRLFDCHRALASHSVQSGSFLSPPSFAQPSGSTQGSLHRYAPALTTPTSANHGPQVHRPSPYTPFTGLPSAKQTKLSYFSASKPGTPSAASAPMSSRASVSSPRPNVPKPAIDTDPQVEQESSQGSSRSTPEPKVPSPRPLSGRARSAQIAVATSKAATVLQTVESSYQNKVLCRKPRCLLTHPIAGISDSGHKFRLDLMTTNTLDGNVQFWNVNTKEIIEVIPPLRLKMPWAEDMTWVDDTTMLVASAYKEGESEQNQLSLLYLHDVHSSGFESRIRSLHVTPHERGVGAITAIDCTSDRLRFATGGNDKRIVLWSCPRAAHASFKLNPPQQINWKPRHTAAVQALCYVPHRSSLLSGGADGRFFMQNLDKAIPSLEFKYADRISHILMNPVDPNLVLLSMAATSQQMRLIDLRMRSNSVLRFGFSQPDKLSRYIEPNFHPSGHLVSCGRHLDGRINLWDIRYAGVEKGVTQSVSLMDKRVVKALFHPTRQQLIAMSTDGSVAFLRYQLRESILDLGGSDG</sequence>
<feature type="compositionally biased region" description="Polar residues" evidence="1">
    <location>
        <begin position="307"/>
        <end position="321"/>
    </location>
</feature>
<dbReference type="PANTHER" id="PTHR47232">
    <property type="entry name" value="TRANSDUCIN FAMILY PROTEIN / WD-40 REPEAT FAMILY PROTEIN"/>
    <property type="match status" value="1"/>
</dbReference>
<dbReference type="Gene3D" id="2.130.10.10">
    <property type="entry name" value="YVTN repeat-like/Quinoprotein amine dehydrogenase"/>
    <property type="match status" value="2"/>
</dbReference>
<dbReference type="InterPro" id="IPR015943">
    <property type="entry name" value="WD40/YVTN_repeat-like_dom_sf"/>
</dbReference>
<feature type="compositionally biased region" description="Polar residues" evidence="1">
    <location>
        <begin position="252"/>
        <end position="272"/>
    </location>
</feature>
<dbReference type="AlphaFoldDB" id="A0A9W8ED54"/>
<dbReference type="InterPro" id="IPR036322">
    <property type="entry name" value="WD40_repeat_dom_sf"/>
</dbReference>
<feature type="compositionally biased region" description="Polar residues" evidence="1">
    <location>
        <begin position="353"/>
        <end position="366"/>
    </location>
</feature>